<dbReference type="Proteomes" id="UP001470230">
    <property type="component" value="Unassembled WGS sequence"/>
</dbReference>
<evidence type="ECO:0000313" key="1">
    <source>
        <dbReference type="EMBL" id="KAK8878056.1"/>
    </source>
</evidence>
<protein>
    <submittedName>
        <fullName evidence="1">Uncharacterized protein</fullName>
    </submittedName>
</protein>
<sequence length="623" mass="72148">MNKCKLLVHFQGKQDWCAIVRTANFELITAGEISSVALSRYNAVFHTFYHIAQCSIGIIENFENNVQMLSAPNKKEIKTSNQEILIILPEQQEQVEHQLNVNDYIHFSQLAIMFLQNYHFCAARECLILVKKIVCNNDDQFLKHFKPLKGLTESGYEIVTPECQDFIKLRLSPKINLANPTINDYIQQCCCSTTPKKKIKKNLIEIMKVDQAVALDIVLRNPQLFSFLPKLCTDQKIISLLVTKIKTFLIKPSNFNEFVEMFIMHASLSQILYFFFEIKDSIGFGEPSSVCRYYARFLLYNREFTKLHEVLMKYFKGNHPFGVCSINLNNFYVFLEKLKRNPTLSPSQILCPPDPRLTLFDIPPFEIILITAVFLFMKGEIDYFNSMKKFIDLILSCPSNSQMFNQCFFISIFRACQAASNQLTEPVKMINSTVYIVGDEFGSFCANRNYEGIGSVDCHLFEMLPIINLRKEADLAIKTAFWNRIKESEKYDVLVLVLGNIDFRTTLPNILGREFDSTFDSIFERVINIYINVIEDIHKMVPKVSIVVHEVFDFYIDIHLMIKKFNAMMRNKLPSYVSVMPMPDIPIESIDPKNCPPKEYYKNFRDAIFQAKVSPKCFSTSKI</sequence>
<comment type="caution">
    <text evidence="1">The sequence shown here is derived from an EMBL/GenBank/DDBJ whole genome shotgun (WGS) entry which is preliminary data.</text>
</comment>
<keyword evidence="2" id="KW-1185">Reference proteome</keyword>
<organism evidence="1 2">
    <name type="scientific">Tritrichomonas musculus</name>
    <dbReference type="NCBI Taxonomy" id="1915356"/>
    <lineage>
        <taxon>Eukaryota</taxon>
        <taxon>Metamonada</taxon>
        <taxon>Parabasalia</taxon>
        <taxon>Tritrichomonadida</taxon>
        <taxon>Tritrichomonadidae</taxon>
        <taxon>Tritrichomonas</taxon>
    </lineage>
</organism>
<dbReference type="EMBL" id="JAPFFF010000011">
    <property type="protein sequence ID" value="KAK8878056.1"/>
    <property type="molecule type" value="Genomic_DNA"/>
</dbReference>
<reference evidence="1 2" key="1">
    <citation type="submission" date="2024-04" db="EMBL/GenBank/DDBJ databases">
        <title>Tritrichomonas musculus Genome.</title>
        <authorList>
            <person name="Alves-Ferreira E."/>
            <person name="Grigg M."/>
            <person name="Lorenzi H."/>
            <person name="Galac M."/>
        </authorList>
    </citation>
    <scope>NUCLEOTIDE SEQUENCE [LARGE SCALE GENOMIC DNA]</scope>
    <source>
        <strain evidence="1 2">EAF2021</strain>
    </source>
</reference>
<name>A0ABR2JJK9_9EUKA</name>
<proteinExistence type="predicted"/>
<gene>
    <name evidence="1" type="ORF">M9Y10_004819</name>
</gene>
<evidence type="ECO:0000313" key="2">
    <source>
        <dbReference type="Proteomes" id="UP001470230"/>
    </source>
</evidence>
<accession>A0ABR2JJK9</accession>